<dbReference type="Gene3D" id="3.40.50.10810">
    <property type="entry name" value="Tandem AAA-ATPase domain"/>
    <property type="match status" value="2"/>
</dbReference>
<dbReference type="InterPro" id="IPR001650">
    <property type="entry name" value="Helicase_C-like"/>
</dbReference>
<dbReference type="InterPro" id="IPR038718">
    <property type="entry name" value="SNF2-like_sf"/>
</dbReference>
<organism evidence="5 6">
    <name type="scientific">Diacronema lutheri</name>
    <name type="common">Unicellular marine alga</name>
    <name type="synonym">Monochrysis lutheri</name>
    <dbReference type="NCBI Taxonomy" id="2081491"/>
    <lineage>
        <taxon>Eukaryota</taxon>
        <taxon>Haptista</taxon>
        <taxon>Haptophyta</taxon>
        <taxon>Pavlovophyceae</taxon>
        <taxon>Pavlovales</taxon>
        <taxon>Pavlovaceae</taxon>
        <taxon>Diacronema</taxon>
    </lineage>
</organism>
<evidence type="ECO:0000256" key="2">
    <source>
        <dbReference type="SAM" id="MobiDB-lite"/>
    </source>
</evidence>
<feature type="region of interest" description="Disordered" evidence="2">
    <location>
        <begin position="13"/>
        <end position="89"/>
    </location>
</feature>
<evidence type="ECO:0000313" key="5">
    <source>
        <dbReference type="EMBL" id="KAG8471264.1"/>
    </source>
</evidence>
<feature type="region of interest" description="Disordered" evidence="2">
    <location>
        <begin position="323"/>
        <end position="353"/>
    </location>
</feature>
<feature type="domain" description="Helicase ATP-binding" evidence="3">
    <location>
        <begin position="271"/>
        <end position="491"/>
    </location>
</feature>
<dbReference type="PROSITE" id="PS51192">
    <property type="entry name" value="HELICASE_ATP_BIND_1"/>
    <property type="match status" value="1"/>
</dbReference>
<dbReference type="InterPro" id="IPR000330">
    <property type="entry name" value="SNF2_N"/>
</dbReference>
<dbReference type="PANTHER" id="PTHR45629:SF7">
    <property type="entry name" value="DNA EXCISION REPAIR PROTEIN ERCC-6-RELATED"/>
    <property type="match status" value="1"/>
</dbReference>
<dbReference type="CDD" id="cd18793">
    <property type="entry name" value="SF2_C_SNF"/>
    <property type="match status" value="1"/>
</dbReference>
<dbReference type="PANTHER" id="PTHR45629">
    <property type="entry name" value="SNF2/RAD54 FAMILY MEMBER"/>
    <property type="match status" value="1"/>
</dbReference>
<dbReference type="Pfam" id="PF00176">
    <property type="entry name" value="SNF2-rel_dom"/>
    <property type="match status" value="1"/>
</dbReference>
<feature type="domain" description="Helicase C-terminal" evidence="4">
    <location>
        <begin position="717"/>
        <end position="874"/>
    </location>
</feature>
<dbReference type="EMBL" id="JAGTXO010000001">
    <property type="protein sequence ID" value="KAG8471264.1"/>
    <property type="molecule type" value="Genomic_DNA"/>
</dbReference>
<dbReference type="InterPro" id="IPR049730">
    <property type="entry name" value="SNF2/RAD54-like_C"/>
</dbReference>
<gene>
    <name evidence="5" type="ORF">KFE25_009685</name>
</gene>
<feature type="compositionally biased region" description="Low complexity" evidence="2">
    <location>
        <begin position="344"/>
        <end position="353"/>
    </location>
</feature>
<dbReference type="InterPro" id="IPR050496">
    <property type="entry name" value="SNF2_RAD54_helicase_repair"/>
</dbReference>
<dbReference type="InterPro" id="IPR014001">
    <property type="entry name" value="Helicase_ATP-bd"/>
</dbReference>
<dbReference type="Pfam" id="PF00271">
    <property type="entry name" value="Helicase_C"/>
    <property type="match status" value="1"/>
</dbReference>
<dbReference type="Gene3D" id="3.40.50.300">
    <property type="entry name" value="P-loop containing nucleotide triphosphate hydrolases"/>
    <property type="match status" value="1"/>
</dbReference>
<dbReference type="GO" id="GO:0016787">
    <property type="term" value="F:hydrolase activity"/>
    <property type="evidence" value="ECO:0007669"/>
    <property type="project" value="UniProtKB-KW"/>
</dbReference>
<dbReference type="SMART" id="SM00487">
    <property type="entry name" value="DEXDc"/>
    <property type="match status" value="1"/>
</dbReference>
<name>A0A8J6CG09_DIALT</name>
<dbReference type="GO" id="GO:0005524">
    <property type="term" value="F:ATP binding"/>
    <property type="evidence" value="ECO:0007669"/>
    <property type="project" value="InterPro"/>
</dbReference>
<dbReference type="OrthoDB" id="413460at2759"/>
<protein>
    <submittedName>
        <fullName evidence="5">Uncharacterized protein</fullName>
    </submittedName>
</protein>
<dbReference type="PROSITE" id="PS51194">
    <property type="entry name" value="HELICASE_CTER"/>
    <property type="match status" value="1"/>
</dbReference>
<feature type="compositionally biased region" description="Low complexity" evidence="2">
    <location>
        <begin position="34"/>
        <end position="72"/>
    </location>
</feature>
<reference evidence="5" key="1">
    <citation type="submission" date="2021-05" db="EMBL/GenBank/DDBJ databases">
        <title>The genome of the haptophyte Pavlova lutheri (Diacronema luteri, Pavlovales) - a model for lipid biosynthesis in eukaryotic algae.</title>
        <authorList>
            <person name="Hulatt C.J."/>
            <person name="Posewitz M.C."/>
        </authorList>
    </citation>
    <scope>NUCLEOTIDE SEQUENCE</scope>
    <source>
        <strain evidence="5">NIVA-4/92</strain>
    </source>
</reference>
<evidence type="ECO:0000313" key="6">
    <source>
        <dbReference type="Proteomes" id="UP000751190"/>
    </source>
</evidence>
<dbReference type="SMART" id="SM00490">
    <property type="entry name" value="HELICc"/>
    <property type="match status" value="1"/>
</dbReference>
<feature type="compositionally biased region" description="Basic and acidic residues" evidence="2">
    <location>
        <begin position="233"/>
        <end position="245"/>
    </location>
</feature>
<dbReference type="SUPFAM" id="SSF52540">
    <property type="entry name" value="P-loop containing nucleoside triphosphate hydrolases"/>
    <property type="match status" value="2"/>
</dbReference>
<dbReference type="InterPro" id="IPR027417">
    <property type="entry name" value="P-loop_NTPase"/>
</dbReference>
<feature type="compositionally biased region" description="Basic and acidic residues" evidence="2">
    <location>
        <begin position="331"/>
        <end position="343"/>
    </location>
</feature>
<evidence type="ECO:0000259" key="4">
    <source>
        <dbReference type="PROSITE" id="PS51194"/>
    </source>
</evidence>
<feature type="compositionally biased region" description="Basic and acidic residues" evidence="2">
    <location>
        <begin position="128"/>
        <end position="138"/>
    </location>
</feature>
<comment type="caution">
    <text evidence="5">The sequence shown here is derived from an EMBL/GenBank/DDBJ whole genome shotgun (WGS) entry which is preliminary data.</text>
</comment>
<evidence type="ECO:0000256" key="1">
    <source>
        <dbReference type="ARBA" id="ARBA00022801"/>
    </source>
</evidence>
<keyword evidence="1" id="KW-0378">Hydrolase</keyword>
<proteinExistence type="predicted"/>
<accession>A0A8J6CG09</accession>
<evidence type="ECO:0000259" key="3">
    <source>
        <dbReference type="PROSITE" id="PS51192"/>
    </source>
</evidence>
<dbReference type="Proteomes" id="UP000751190">
    <property type="component" value="Unassembled WGS sequence"/>
</dbReference>
<dbReference type="AlphaFoldDB" id="A0A8J6CG09"/>
<feature type="region of interest" description="Disordered" evidence="2">
    <location>
        <begin position="190"/>
        <end position="245"/>
    </location>
</feature>
<feature type="compositionally biased region" description="Polar residues" evidence="2">
    <location>
        <begin position="207"/>
        <end position="216"/>
    </location>
</feature>
<feature type="region of interest" description="Disordered" evidence="2">
    <location>
        <begin position="108"/>
        <end position="145"/>
    </location>
</feature>
<feature type="compositionally biased region" description="Acidic residues" evidence="2">
    <location>
        <begin position="79"/>
        <end position="89"/>
    </location>
</feature>
<sequence>MSSRVFAFLLEDKPLRPGAPGAPSSEPPLRRSLAEPAAAAAAPWPHALDRASGADAACAEPRAPARARAAVPLRVSDGDTTDDADAAEGSDEILNAYGFANVRARKRAEPGTEPYVAGGPPPSSPRPLTREELERPLPDSDDEDERRFAEAGEYQMLQDDAANERERIGYPALGYRSTPVAPLEELVLLPDDTAPPDAPAQPTHTARSTAGESTRPSAEVSGADPPGRLIGLGERRGGAGDDGARAKVGTVPAHINQYLREYQKEGVRFLWRAYAHGRGAILADEMGLGKTVQTLCFLIALFEKRATADERFAELGTDGGKRARRAGARARGAERDDADEHARAGGAADGSRADGDAAAVDAAAARPLLAAIVCPASVLHQWRRELQTWCHFRVRVAHGQGKVEALEAAKARTCEVLICSYDLLKSDAEPLRAVAPTVVVLDEAHCLKNPKSKAAIGARRLPTPVRIALTGTPMSNEMSELWALLDLVSSGCVGDRRIFTNVYIDAITHGMKLGATDAELARREVARKGLSRLTRIWMLMRRKQVIADQLPRKVDNVVVCPLGAEQAEVYERVLRSADFASLRNAARPCACGSGQPLSECCQLEEPPGPLWRQLHPTGELCSGSRACPFCMSLPATTQLLKLANHLDLVRARRDKPDTYEREAQFARMAWGCEDGGDDGCERGARRAAGDGRSADEVRPWELSERLRDKALLGGCGKLRALLLLLREWREDPEADNRVLLFSYSVRMLDLLALALHTHGYPFLRLDGSTSVNKRAELVDAFNAHGSSKYVFLISTKAGGLGLNLVAANRVVVFDPNWNPAHDLQAQDRAFRIGQRRDVDVYRLLSAGTVEECIYLRQVYKQKIATVALEARNEERVFQAVQHDPHNRGELFGLANLFALQPGKGAPAGGLTAQILARGATKESGLEHVKSIGDVVIARAGDGAASAAPIAPVGGDDVGVALPGAGAASRTAAGDLGEADEHGVGELVLQLEREEEARLIERKRARALFGADASRAAGDGAPPALRGALAGADAGVHLHDHSAVVGASSSAEDRRVAIAVGAVPALHVTSPPRQPLLPARPVEIAKRLLEHARAHSSELRRQAFLSAVASDRELAKAVCIMRPEERDAFAALLNARP</sequence>
<keyword evidence="6" id="KW-1185">Reference proteome</keyword>